<evidence type="ECO:0000313" key="2">
    <source>
        <dbReference type="Proteomes" id="UP000613030"/>
    </source>
</evidence>
<keyword evidence="2" id="KW-1185">Reference proteome</keyword>
<gene>
    <name evidence="1" type="ORF">JI741_28790</name>
</gene>
<accession>A0ABS1L159</accession>
<name>A0ABS1L159_9BACT</name>
<organism evidence="1 2">
    <name type="scientific">Chryseolinea lacunae</name>
    <dbReference type="NCBI Taxonomy" id="2801331"/>
    <lineage>
        <taxon>Bacteria</taxon>
        <taxon>Pseudomonadati</taxon>
        <taxon>Bacteroidota</taxon>
        <taxon>Cytophagia</taxon>
        <taxon>Cytophagales</taxon>
        <taxon>Fulvivirgaceae</taxon>
        <taxon>Chryseolinea</taxon>
    </lineage>
</organism>
<proteinExistence type="predicted"/>
<dbReference type="EMBL" id="JAERRB010000015">
    <property type="protein sequence ID" value="MBL0745262.1"/>
    <property type="molecule type" value="Genomic_DNA"/>
</dbReference>
<protein>
    <submittedName>
        <fullName evidence="1">Uncharacterized protein</fullName>
    </submittedName>
</protein>
<dbReference type="Proteomes" id="UP000613030">
    <property type="component" value="Unassembled WGS sequence"/>
</dbReference>
<dbReference type="RefSeq" id="WP_202015607.1">
    <property type="nucleotide sequence ID" value="NZ_JAERRB010000015.1"/>
</dbReference>
<sequence length="81" mass="9594">MKLIDLIEYLINPEKLKVLYENEKLSADSEGLLAYMQERLSLDSEIVFFKIEETEDMVYEHGGVRYVQFFPIDYAVELVRI</sequence>
<reference evidence="1 2" key="1">
    <citation type="submission" date="2021-01" db="EMBL/GenBank/DDBJ databases">
        <title>Chryseolinea sp. Jin1 Genome sequencing and assembly.</title>
        <authorList>
            <person name="Kim I."/>
        </authorList>
    </citation>
    <scope>NUCLEOTIDE SEQUENCE [LARGE SCALE GENOMIC DNA]</scope>
    <source>
        <strain evidence="1 2">Jin1</strain>
    </source>
</reference>
<comment type="caution">
    <text evidence="1">The sequence shown here is derived from an EMBL/GenBank/DDBJ whole genome shotgun (WGS) entry which is preliminary data.</text>
</comment>
<evidence type="ECO:0000313" key="1">
    <source>
        <dbReference type="EMBL" id="MBL0745262.1"/>
    </source>
</evidence>